<dbReference type="InterPro" id="IPR012337">
    <property type="entry name" value="RNaseH-like_sf"/>
</dbReference>
<dbReference type="AlphaFoldDB" id="A0A484KTJ1"/>
<dbReference type="PANTHER" id="PTHR32166:SF74">
    <property type="entry name" value="OS05G0256350 PROTEIN"/>
    <property type="match status" value="1"/>
</dbReference>
<evidence type="ECO:0008006" key="4">
    <source>
        <dbReference type="Google" id="ProtNLM"/>
    </source>
</evidence>
<dbReference type="PANTHER" id="PTHR32166">
    <property type="entry name" value="OSJNBA0013A04.12 PROTEIN"/>
    <property type="match status" value="1"/>
</dbReference>
<keyword evidence="3" id="KW-1185">Reference proteome</keyword>
<organism evidence="2 3">
    <name type="scientific">Cuscuta campestris</name>
    <dbReference type="NCBI Taxonomy" id="132261"/>
    <lineage>
        <taxon>Eukaryota</taxon>
        <taxon>Viridiplantae</taxon>
        <taxon>Streptophyta</taxon>
        <taxon>Embryophyta</taxon>
        <taxon>Tracheophyta</taxon>
        <taxon>Spermatophyta</taxon>
        <taxon>Magnoliopsida</taxon>
        <taxon>eudicotyledons</taxon>
        <taxon>Gunneridae</taxon>
        <taxon>Pentapetalae</taxon>
        <taxon>asterids</taxon>
        <taxon>lamiids</taxon>
        <taxon>Solanales</taxon>
        <taxon>Convolvulaceae</taxon>
        <taxon>Cuscuteae</taxon>
        <taxon>Cuscuta</taxon>
        <taxon>Cuscuta subgen. Grammica</taxon>
        <taxon>Cuscuta sect. Cleistogrammica</taxon>
    </lineage>
</organism>
<proteinExistence type="predicted"/>
<dbReference type="Proteomes" id="UP000595140">
    <property type="component" value="Unassembled WGS sequence"/>
</dbReference>
<dbReference type="SUPFAM" id="SSF53098">
    <property type="entry name" value="Ribonuclease H-like"/>
    <property type="match status" value="1"/>
</dbReference>
<name>A0A484KTJ1_9ASTE</name>
<dbReference type="EMBL" id="OOIL02000669">
    <property type="protein sequence ID" value="VFQ67908.1"/>
    <property type="molecule type" value="Genomic_DNA"/>
</dbReference>
<sequence>RIKHERIGMTRAKSLLLLTIFHQRWSTGFETKEASCSEVDFKSGYVGLGVDKYSIVGLENLKIFVPYIVFVIFDNPLSLASSFPILCINVAAEFPHLSPTNDASRHPWKGTIGASRQSTGLSSISFSDSIVSVSLRFLMAEPNENEEYDDPSKNPKNKASSNDPGWEYGFWPNRSNKDVIQCILCDRPISGAIKRFKQHLGGGYGDVVICQKTTTSIRRQMDAYLNSNKRNKTIVLDKEDANGSEVPISDICGLKELKGTIVSAKRVTRFIYRHGRLLDAMREKTRGRDLVRPAVTRFATSFLTLQSMYRYKDPLRTLFVCDDWNRCKLAKTEGGKNVQDIILSTTFWNGVEDCLRASQPLLVVLRIVDDDERPAITEVSAAMVVAKDKLRDVFKNKQALLKKVLGIVITRWEGQMGQKLYGAALYLSPDKFFDLKIKDPDYAGDLRSMFNDVLEKMIVDEGVQEKISNQADDYSSMRGTFGKSLTVKQQKTKTPHAVHSGSDLPWAHVDEAIGASSNILGRNLPRAAASRSNTQTSQNDLITFSRRRTSSTSIASTPVSLTDEGLQNEDTEVEVFPNDDEEVDDDYGIRCTMSNEESTRTTNEMLSDELLFMDD</sequence>
<gene>
    <name evidence="2" type="ORF">CCAM_LOCUS9684</name>
</gene>
<evidence type="ECO:0000313" key="2">
    <source>
        <dbReference type="EMBL" id="VFQ67908.1"/>
    </source>
</evidence>
<protein>
    <recommendedName>
        <fullName evidence="4">BED-type domain-containing protein</fullName>
    </recommendedName>
</protein>
<feature type="region of interest" description="Disordered" evidence="1">
    <location>
        <begin position="144"/>
        <end position="163"/>
    </location>
</feature>
<reference evidence="2 3" key="1">
    <citation type="submission" date="2018-04" db="EMBL/GenBank/DDBJ databases">
        <authorList>
            <person name="Vogel A."/>
        </authorList>
    </citation>
    <scope>NUCLEOTIDE SEQUENCE [LARGE SCALE GENOMIC DNA]</scope>
</reference>
<evidence type="ECO:0000256" key="1">
    <source>
        <dbReference type="SAM" id="MobiDB-lite"/>
    </source>
</evidence>
<evidence type="ECO:0000313" key="3">
    <source>
        <dbReference type="Proteomes" id="UP000595140"/>
    </source>
</evidence>
<accession>A0A484KTJ1</accession>
<dbReference type="OrthoDB" id="2012664at2759"/>
<feature type="non-terminal residue" evidence="2">
    <location>
        <position position="1"/>
    </location>
</feature>